<proteinExistence type="predicted"/>
<sequence length="190" mass="20884">MKADVALLRRALLTAGATVKVSPDRQTSSERAAVSPGAEGGSAQDVGAETEATPETEQEGGSEPLESQGMAGTTWEEGTLLDGYPVAFYCPERKIAADIDRPARLPPKYMKMRHLKKYFDEHGIRYIIYSEELRHHNEDTFTGFLNIIQNPEDPRSTLAAVPKQVREMWTKRSGASRAANEETGTSASEE</sequence>
<feature type="region of interest" description="Disordered" evidence="1">
    <location>
        <begin position="170"/>
        <end position="190"/>
    </location>
</feature>
<dbReference type="VEuPathDB" id="ToxoDB:TGFOU_214750B"/>
<organism evidence="2 3">
    <name type="scientific">Toxoplasma gondii FOU</name>
    <dbReference type="NCBI Taxonomy" id="943167"/>
    <lineage>
        <taxon>Eukaryota</taxon>
        <taxon>Sar</taxon>
        <taxon>Alveolata</taxon>
        <taxon>Apicomplexa</taxon>
        <taxon>Conoidasida</taxon>
        <taxon>Coccidia</taxon>
        <taxon>Eucoccidiorida</taxon>
        <taxon>Eimeriorina</taxon>
        <taxon>Sarcocystidae</taxon>
        <taxon>Toxoplasma</taxon>
    </lineage>
</organism>
<protein>
    <submittedName>
        <fullName evidence="2">Uncharacterized protein</fullName>
    </submittedName>
</protein>
<evidence type="ECO:0000313" key="3">
    <source>
        <dbReference type="Proteomes" id="UP000028838"/>
    </source>
</evidence>
<evidence type="ECO:0000256" key="1">
    <source>
        <dbReference type="SAM" id="MobiDB-lite"/>
    </source>
</evidence>
<reference evidence="2 3" key="1">
    <citation type="submission" date="2014-07" db="EMBL/GenBank/DDBJ databases">
        <authorList>
            <person name="Sibley D."/>
            <person name="Venepally P."/>
            <person name="Karamycheva S."/>
            <person name="Hadjithomas M."/>
            <person name="Khan A."/>
            <person name="Brunk B."/>
            <person name="Roos D."/>
            <person name="Caler E."/>
            <person name="Lorenzi H."/>
        </authorList>
    </citation>
    <scope>NUCLEOTIDE SEQUENCE [LARGE SCALE GENOMIC DNA]</scope>
    <source>
        <strain evidence="2 3">FOU</strain>
    </source>
</reference>
<dbReference type="AlphaFoldDB" id="A0A086K421"/>
<comment type="caution">
    <text evidence="2">The sequence shown here is derived from an EMBL/GenBank/DDBJ whole genome shotgun (WGS) entry which is preliminary data.</text>
</comment>
<name>A0A086K421_TOXGO</name>
<dbReference type="Proteomes" id="UP000028838">
    <property type="component" value="Unassembled WGS sequence"/>
</dbReference>
<gene>
    <name evidence="2" type="ORF">TGFOU_214750B</name>
</gene>
<evidence type="ECO:0000313" key="2">
    <source>
        <dbReference type="EMBL" id="KFG39139.1"/>
    </source>
</evidence>
<feature type="region of interest" description="Disordered" evidence="1">
    <location>
        <begin position="17"/>
        <end position="70"/>
    </location>
</feature>
<accession>A0A086K421</accession>
<dbReference type="EMBL" id="AEYH02002432">
    <property type="protein sequence ID" value="KFG39139.1"/>
    <property type="molecule type" value="Genomic_DNA"/>
</dbReference>